<evidence type="ECO:0000256" key="1">
    <source>
        <dbReference type="SAM" id="MobiDB-lite"/>
    </source>
</evidence>
<evidence type="ECO:0000313" key="3">
    <source>
        <dbReference type="Proteomes" id="UP000010798"/>
    </source>
</evidence>
<accession>L0DCP6</accession>
<keyword evidence="3" id="KW-1185">Reference proteome</keyword>
<name>L0DCP6_SINAD</name>
<dbReference type="EMBL" id="CP003364">
    <property type="protein sequence ID" value="AGA27149.1"/>
    <property type="molecule type" value="Genomic_DNA"/>
</dbReference>
<sequence>MIWPSRTLRGFVFGVGLLVTHGCQPENPNGNVEPPIITDDAPKSSEEAAARSEPPVSKSR</sequence>
<organism evidence="2 3">
    <name type="scientific">Singulisphaera acidiphila (strain ATCC BAA-1392 / DSM 18658 / VKM B-2454 / MOB10)</name>
    <dbReference type="NCBI Taxonomy" id="886293"/>
    <lineage>
        <taxon>Bacteria</taxon>
        <taxon>Pseudomonadati</taxon>
        <taxon>Planctomycetota</taxon>
        <taxon>Planctomycetia</taxon>
        <taxon>Isosphaerales</taxon>
        <taxon>Isosphaeraceae</taxon>
        <taxon>Singulisphaera</taxon>
    </lineage>
</organism>
<feature type="compositionally biased region" description="Basic and acidic residues" evidence="1">
    <location>
        <begin position="40"/>
        <end position="50"/>
    </location>
</feature>
<gene>
    <name evidence="2" type="ordered locus">Sinac_2857</name>
</gene>
<evidence type="ECO:0000313" key="2">
    <source>
        <dbReference type="EMBL" id="AGA27149.1"/>
    </source>
</evidence>
<protein>
    <submittedName>
        <fullName evidence="2">Uncharacterized protein</fullName>
    </submittedName>
</protein>
<reference evidence="2 3" key="1">
    <citation type="submission" date="2012-02" db="EMBL/GenBank/DDBJ databases">
        <title>Complete sequence of chromosome of Singulisphaera acidiphila DSM 18658.</title>
        <authorList>
            <consortium name="US DOE Joint Genome Institute (JGI-PGF)"/>
            <person name="Lucas S."/>
            <person name="Copeland A."/>
            <person name="Lapidus A."/>
            <person name="Glavina del Rio T."/>
            <person name="Dalin E."/>
            <person name="Tice H."/>
            <person name="Bruce D."/>
            <person name="Goodwin L."/>
            <person name="Pitluck S."/>
            <person name="Peters L."/>
            <person name="Ovchinnikova G."/>
            <person name="Chertkov O."/>
            <person name="Kyrpides N."/>
            <person name="Mavromatis K."/>
            <person name="Ivanova N."/>
            <person name="Brettin T."/>
            <person name="Detter J.C."/>
            <person name="Han C."/>
            <person name="Larimer F."/>
            <person name="Land M."/>
            <person name="Hauser L."/>
            <person name="Markowitz V."/>
            <person name="Cheng J.-F."/>
            <person name="Hugenholtz P."/>
            <person name="Woyke T."/>
            <person name="Wu D."/>
            <person name="Tindall B."/>
            <person name="Pomrenke H."/>
            <person name="Brambilla E."/>
            <person name="Klenk H.-P."/>
            <person name="Eisen J.A."/>
        </authorList>
    </citation>
    <scope>NUCLEOTIDE SEQUENCE [LARGE SCALE GENOMIC DNA]</scope>
    <source>
        <strain evidence="3">ATCC BAA-1392 / DSM 18658 / VKM B-2454 / MOB10</strain>
    </source>
</reference>
<dbReference type="KEGG" id="saci:Sinac_2857"/>
<proteinExistence type="predicted"/>
<feature type="region of interest" description="Disordered" evidence="1">
    <location>
        <begin position="24"/>
        <end position="60"/>
    </location>
</feature>
<dbReference type="Proteomes" id="UP000010798">
    <property type="component" value="Chromosome"/>
</dbReference>
<dbReference type="AlphaFoldDB" id="L0DCP6"/>
<dbReference type="HOGENOM" id="CLU_2939314_0_0_0"/>